<evidence type="ECO:0000313" key="2">
    <source>
        <dbReference type="Proteomes" id="UP000244856"/>
    </source>
</evidence>
<dbReference type="Proteomes" id="UP000244856">
    <property type="component" value="Unassembled WGS sequence"/>
</dbReference>
<organism evidence="1 2">
    <name type="scientific">Cronobacter sakazakii</name>
    <name type="common">Enterobacter sakazakii</name>
    <dbReference type="NCBI Taxonomy" id="28141"/>
    <lineage>
        <taxon>Bacteria</taxon>
        <taxon>Pseudomonadati</taxon>
        <taxon>Pseudomonadota</taxon>
        <taxon>Gammaproteobacteria</taxon>
        <taxon>Enterobacterales</taxon>
        <taxon>Enterobacteriaceae</taxon>
        <taxon>Cronobacter</taxon>
    </lineage>
</organism>
<dbReference type="RefSeq" id="WP_045347647.1">
    <property type="nucleotide sequence ID" value="NZ_NCTU01000026.1"/>
</dbReference>
<dbReference type="AlphaFoldDB" id="A0AA45BYF7"/>
<name>A0AA45BYF7_CROSK</name>
<comment type="caution">
    <text evidence="1">The sequence shown here is derived from an EMBL/GenBank/DDBJ whole genome shotgun (WGS) entry which is preliminary data.</text>
</comment>
<evidence type="ECO:0000313" key="1">
    <source>
        <dbReference type="EMBL" id="PUW01314.1"/>
    </source>
</evidence>
<accession>A0AA45BYF7</accession>
<gene>
    <name evidence="1" type="ORF">B7T07_21395</name>
</gene>
<reference evidence="1 2" key="1">
    <citation type="submission" date="2017-04" db="EMBL/GenBank/DDBJ databases">
        <title>Cronobacter sakazakii, ST83 Lineage Isolates.</title>
        <authorList>
            <person name="Chase H."/>
            <person name="Tall B."/>
            <person name="Gopinath G."/>
            <person name="Lehner A."/>
        </authorList>
    </citation>
    <scope>NUCLEOTIDE SEQUENCE [LARGE SCALE GENOMIC DNA]</scope>
    <source>
        <strain evidence="1 2">MOD1_Comp15</strain>
    </source>
</reference>
<protein>
    <submittedName>
        <fullName evidence="1">Uncharacterized protein</fullName>
    </submittedName>
</protein>
<proteinExistence type="predicted"/>
<dbReference type="EMBL" id="NCTU01000026">
    <property type="protein sequence ID" value="PUW01314.1"/>
    <property type="molecule type" value="Genomic_DNA"/>
</dbReference>
<sequence>MGYEELLDTLIADGHKSVWVYWGKIETDDDDCPLYENLILTEQGDVVAQKINSPGSSGWTMKYWSLRKPLLPIPDSAIPVQLSEPTALDSLCFFGSL</sequence>